<feature type="region of interest" description="Disordered" evidence="1">
    <location>
        <begin position="178"/>
        <end position="231"/>
    </location>
</feature>
<feature type="compositionally biased region" description="Low complexity" evidence="1">
    <location>
        <begin position="11"/>
        <end position="20"/>
    </location>
</feature>
<sequence>MATTPPPPSPSALRMPAAPLHGSGYDTFEPYPTRSSARLASQRASRKETTPPNPGSPSTRIGSPKKGRRTGETALSTPSGSSSTNQRRGKAMASLMSSECSNSQFGFSSSSRASTSHPLPTPAKTPSKKSTPSNFSSTSRTLFPSASKMGRRRTPFALECFADDPAFSNNIEIFTDSRDRIPEASTDQSNPFSAAPAEMPKTPARRKPSPRREGRVTRAAQREMDLESNESMNFMFRGKRVIRKMVEDEETDSDDPNGLSLFLSRPDLLPDSEVLNDLKPLRAEDVKPRMLWERKDKPRKQSTSYEESLEDAATDDEDIFNLDPKSPAPTSLDLQNAPGARTLSDGRFGTPEETPSGAKQAATATDTQPKRPFANWMRKKNPDDISPATTPVKRGPSDDMANPVDVPSSKRTRAGGRR</sequence>
<evidence type="ECO:0000313" key="2">
    <source>
        <dbReference type="EMBL" id="KAJ5239777.1"/>
    </source>
</evidence>
<gene>
    <name evidence="2" type="ORF">N7468_004396</name>
</gene>
<dbReference type="Proteomes" id="UP001150941">
    <property type="component" value="Unassembled WGS sequence"/>
</dbReference>
<feature type="compositionally biased region" description="Polar residues" evidence="1">
    <location>
        <begin position="128"/>
        <end position="144"/>
    </location>
</feature>
<evidence type="ECO:0000256" key="1">
    <source>
        <dbReference type="SAM" id="MobiDB-lite"/>
    </source>
</evidence>
<dbReference type="OrthoDB" id="5398515at2759"/>
<proteinExistence type="predicted"/>
<organism evidence="2 3">
    <name type="scientific">Penicillium chermesinum</name>
    <dbReference type="NCBI Taxonomy" id="63820"/>
    <lineage>
        <taxon>Eukaryota</taxon>
        <taxon>Fungi</taxon>
        <taxon>Dikarya</taxon>
        <taxon>Ascomycota</taxon>
        <taxon>Pezizomycotina</taxon>
        <taxon>Eurotiomycetes</taxon>
        <taxon>Eurotiomycetidae</taxon>
        <taxon>Eurotiales</taxon>
        <taxon>Aspergillaceae</taxon>
        <taxon>Penicillium</taxon>
    </lineage>
</organism>
<dbReference type="RefSeq" id="XP_058332696.1">
    <property type="nucleotide sequence ID" value="XM_058473693.1"/>
</dbReference>
<feature type="compositionally biased region" description="Pro residues" evidence="1">
    <location>
        <begin position="1"/>
        <end position="10"/>
    </location>
</feature>
<keyword evidence="3" id="KW-1185">Reference proteome</keyword>
<comment type="caution">
    <text evidence="2">The sequence shown here is derived from an EMBL/GenBank/DDBJ whole genome shotgun (WGS) entry which is preliminary data.</text>
</comment>
<feature type="compositionally biased region" description="Polar residues" evidence="1">
    <location>
        <begin position="73"/>
        <end position="86"/>
    </location>
</feature>
<dbReference type="EMBL" id="JAPQKS010000003">
    <property type="protein sequence ID" value="KAJ5239777.1"/>
    <property type="molecule type" value="Genomic_DNA"/>
</dbReference>
<feature type="compositionally biased region" description="Low complexity" evidence="1">
    <location>
        <begin position="97"/>
        <end position="118"/>
    </location>
</feature>
<feature type="compositionally biased region" description="Low complexity" evidence="1">
    <location>
        <begin position="34"/>
        <end position="43"/>
    </location>
</feature>
<name>A0A9W9P8I3_9EURO</name>
<evidence type="ECO:0000313" key="3">
    <source>
        <dbReference type="Proteomes" id="UP001150941"/>
    </source>
</evidence>
<feature type="region of interest" description="Disordered" evidence="1">
    <location>
        <begin position="1"/>
        <end position="150"/>
    </location>
</feature>
<protein>
    <submittedName>
        <fullName evidence="2">Uncharacterized protein</fullName>
    </submittedName>
</protein>
<dbReference type="AlphaFoldDB" id="A0A9W9P8I3"/>
<feature type="compositionally biased region" description="Acidic residues" evidence="1">
    <location>
        <begin position="307"/>
        <end position="320"/>
    </location>
</feature>
<reference evidence="2" key="2">
    <citation type="journal article" date="2023" name="IMA Fungus">
        <title>Comparative genomic study of the Penicillium genus elucidates a diverse pangenome and 15 lateral gene transfer events.</title>
        <authorList>
            <person name="Petersen C."/>
            <person name="Sorensen T."/>
            <person name="Nielsen M.R."/>
            <person name="Sondergaard T.E."/>
            <person name="Sorensen J.L."/>
            <person name="Fitzpatrick D.A."/>
            <person name="Frisvad J.C."/>
            <person name="Nielsen K.L."/>
        </authorList>
    </citation>
    <scope>NUCLEOTIDE SEQUENCE</scope>
    <source>
        <strain evidence="2">IBT 19713</strain>
    </source>
</reference>
<feature type="compositionally biased region" description="Basic and acidic residues" evidence="1">
    <location>
        <begin position="279"/>
        <end position="296"/>
    </location>
</feature>
<dbReference type="GeneID" id="83200996"/>
<accession>A0A9W9P8I3</accession>
<feature type="compositionally biased region" description="Basic and acidic residues" evidence="1">
    <location>
        <begin position="210"/>
        <end position="225"/>
    </location>
</feature>
<reference evidence="2" key="1">
    <citation type="submission" date="2022-11" db="EMBL/GenBank/DDBJ databases">
        <authorList>
            <person name="Petersen C."/>
        </authorList>
    </citation>
    <scope>NUCLEOTIDE SEQUENCE</scope>
    <source>
        <strain evidence="2">IBT 19713</strain>
    </source>
</reference>
<feature type="region of interest" description="Disordered" evidence="1">
    <location>
        <begin position="247"/>
        <end position="418"/>
    </location>
</feature>